<sequence>MAELRGGFTEGRPYRMHMDALDAESEDGPNHDVEKNNSVFDQGVVRFPSMPGQSLALSQNVSIWVIGLWDTLPLKSGSEY</sequence>
<gene>
    <name evidence="1" type="ORF">N7463_000601</name>
</gene>
<dbReference type="EMBL" id="JAPWDS010000001">
    <property type="protein sequence ID" value="KAJ5520148.1"/>
    <property type="molecule type" value="Genomic_DNA"/>
</dbReference>
<protein>
    <submittedName>
        <fullName evidence="1">Uncharacterized protein</fullName>
    </submittedName>
</protein>
<reference evidence="1" key="1">
    <citation type="submission" date="2022-12" db="EMBL/GenBank/DDBJ databases">
        <authorList>
            <person name="Petersen C."/>
        </authorList>
    </citation>
    <scope>NUCLEOTIDE SEQUENCE</scope>
    <source>
        <strain evidence="1">IBT 29495</strain>
    </source>
</reference>
<evidence type="ECO:0000313" key="1">
    <source>
        <dbReference type="EMBL" id="KAJ5520148.1"/>
    </source>
</evidence>
<comment type="caution">
    <text evidence="1">The sequence shown here is derived from an EMBL/GenBank/DDBJ whole genome shotgun (WGS) entry which is preliminary data.</text>
</comment>
<organism evidence="1 2">
    <name type="scientific">Penicillium fimorum</name>
    <dbReference type="NCBI Taxonomy" id="1882269"/>
    <lineage>
        <taxon>Eukaryota</taxon>
        <taxon>Fungi</taxon>
        <taxon>Dikarya</taxon>
        <taxon>Ascomycota</taxon>
        <taxon>Pezizomycotina</taxon>
        <taxon>Eurotiomycetes</taxon>
        <taxon>Eurotiomycetidae</taxon>
        <taxon>Eurotiales</taxon>
        <taxon>Aspergillaceae</taxon>
        <taxon>Penicillium</taxon>
    </lineage>
</organism>
<evidence type="ECO:0000313" key="2">
    <source>
        <dbReference type="Proteomes" id="UP001149954"/>
    </source>
</evidence>
<keyword evidence="2" id="KW-1185">Reference proteome</keyword>
<name>A0A9W9Y677_9EURO</name>
<proteinExistence type="predicted"/>
<reference evidence="1" key="2">
    <citation type="journal article" date="2023" name="IMA Fungus">
        <title>Comparative genomic study of the Penicillium genus elucidates a diverse pangenome and 15 lateral gene transfer events.</title>
        <authorList>
            <person name="Petersen C."/>
            <person name="Sorensen T."/>
            <person name="Nielsen M.R."/>
            <person name="Sondergaard T.E."/>
            <person name="Sorensen J.L."/>
            <person name="Fitzpatrick D.A."/>
            <person name="Frisvad J.C."/>
            <person name="Nielsen K.L."/>
        </authorList>
    </citation>
    <scope>NUCLEOTIDE SEQUENCE</scope>
    <source>
        <strain evidence="1">IBT 29495</strain>
    </source>
</reference>
<accession>A0A9W9Y677</accession>
<dbReference type="Proteomes" id="UP001149954">
    <property type="component" value="Unassembled WGS sequence"/>
</dbReference>
<dbReference type="AlphaFoldDB" id="A0A9W9Y677"/>